<protein>
    <submittedName>
        <fullName evidence="1">Uncharacterized protein</fullName>
    </submittedName>
</protein>
<accession>A0A975BWF5</accession>
<dbReference type="KEGG" id="dmm:dnm_091450"/>
<sequence length="41" mass="4788">MCERRDTSVFLPRSREGAKSHEVSLRFLCVFVSLRLIFSDV</sequence>
<dbReference type="AlphaFoldDB" id="A0A975BWF5"/>
<name>A0A975BWF5_9BACT</name>
<organism evidence="1 2">
    <name type="scientific">Desulfonema magnum</name>
    <dbReference type="NCBI Taxonomy" id="45655"/>
    <lineage>
        <taxon>Bacteria</taxon>
        <taxon>Pseudomonadati</taxon>
        <taxon>Thermodesulfobacteriota</taxon>
        <taxon>Desulfobacteria</taxon>
        <taxon>Desulfobacterales</taxon>
        <taxon>Desulfococcaceae</taxon>
        <taxon>Desulfonema</taxon>
    </lineage>
</organism>
<evidence type="ECO:0000313" key="1">
    <source>
        <dbReference type="EMBL" id="QTA93050.1"/>
    </source>
</evidence>
<dbReference type="EMBL" id="CP061800">
    <property type="protein sequence ID" value="QTA93050.1"/>
    <property type="molecule type" value="Genomic_DNA"/>
</dbReference>
<evidence type="ECO:0000313" key="2">
    <source>
        <dbReference type="Proteomes" id="UP000663722"/>
    </source>
</evidence>
<dbReference type="Proteomes" id="UP000663722">
    <property type="component" value="Chromosome"/>
</dbReference>
<reference evidence="1" key="1">
    <citation type="journal article" date="2021" name="Microb. Physiol.">
        <title>Proteogenomic Insights into the Physiology of Marine, Sulfate-Reducing, Filamentous Desulfonema limicola and Desulfonema magnum.</title>
        <authorList>
            <person name="Schnaars V."/>
            <person name="Wohlbrand L."/>
            <person name="Scheve S."/>
            <person name="Hinrichs C."/>
            <person name="Reinhardt R."/>
            <person name="Rabus R."/>
        </authorList>
    </citation>
    <scope>NUCLEOTIDE SEQUENCE</scope>
    <source>
        <strain evidence="1">4be13</strain>
    </source>
</reference>
<keyword evidence="2" id="KW-1185">Reference proteome</keyword>
<gene>
    <name evidence="1" type="ORF">dnm_091450</name>
</gene>
<proteinExistence type="predicted"/>